<proteinExistence type="predicted"/>
<comment type="caution">
    <text evidence="1">The sequence shown here is derived from an EMBL/GenBank/DDBJ whole genome shotgun (WGS) entry which is preliminary data.</text>
</comment>
<dbReference type="EMBL" id="CM009296">
    <property type="protein sequence ID" value="RQO92829.2"/>
    <property type="molecule type" value="Genomic_DNA"/>
</dbReference>
<protein>
    <submittedName>
        <fullName evidence="1">Uncharacterized protein</fullName>
    </submittedName>
</protein>
<accession>A0A3N7F8S2</accession>
<dbReference type="AlphaFoldDB" id="A0A3N7F8S2"/>
<evidence type="ECO:0000313" key="1">
    <source>
        <dbReference type="EMBL" id="RQO92829.2"/>
    </source>
</evidence>
<dbReference type="Proteomes" id="UP000006729">
    <property type="component" value="Chromosome 7"/>
</dbReference>
<keyword evidence="2" id="KW-1185">Reference proteome</keyword>
<sequence>MAIRNFCRRILYIGLYLLIWGVGANVCLMPECLRYIFTMFLLVHSLIHRFSLSIACSVNLRVSFEYPHLVIYVRCPVNSMVCCQELPHCFCRKLETLR</sequence>
<dbReference type="InParanoid" id="A0A3N7F8S2"/>
<organism evidence="1 2">
    <name type="scientific">Populus trichocarpa</name>
    <name type="common">Western balsam poplar</name>
    <name type="synonym">Populus balsamifera subsp. trichocarpa</name>
    <dbReference type="NCBI Taxonomy" id="3694"/>
    <lineage>
        <taxon>Eukaryota</taxon>
        <taxon>Viridiplantae</taxon>
        <taxon>Streptophyta</taxon>
        <taxon>Embryophyta</taxon>
        <taxon>Tracheophyta</taxon>
        <taxon>Spermatophyta</taxon>
        <taxon>Magnoliopsida</taxon>
        <taxon>eudicotyledons</taxon>
        <taxon>Gunneridae</taxon>
        <taxon>Pentapetalae</taxon>
        <taxon>rosids</taxon>
        <taxon>fabids</taxon>
        <taxon>Malpighiales</taxon>
        <taxon>Salicaceae</taxon>
        <taxon>Saliceae</taxon>
        <taxon>Populus</taxon>
    </lineage>
</organism>
<evidence type="ECO:0000313" key="2">
    <source>
        <dbReference type="Proteomes" id="UP000006729"/>
    </source>
</evidence>
<gene>
    <name evidence="1" type="ORF">POPTR_007G106850v4</name>
</gene>
<name>A0A3N7F8S2_POPTR</name>
<reference evidence="1 2" key="1">
    <citation type="journal article" date="2006" name="Science">
        <title>The genome of black cottonwood, Populus trichocarpa (Torr. &amp; Gray).</title>
        <authorList>
            <person name="Tuskan G.A."/>
            <person name="Difazio S."/>
            <person name="Jansson S."/>
            <person name="Bohlmann J."/>
            <person name="Grigoriev I."/>
            <person name="Hellsten U."/>
            <person name="Putnam N."/>
            <person name="Ralph S."/>
            <person name="Rombauts S."/>
            <person name="Salamov A."/>
            <person name="Schein J."/>
            <person name="Sterck L."/>
            <person name="Aerts A."/>
            <person name="Bhalerao R.R."/>
            <person name="Bhalerao R.P."/>
            <person name="Blaudez D."/>
            <person name="Boerjan W."/>
            <person name="Brun A."/>
            <person name="Brunner A."/>
            <person name="Busov V."/>
            <person name="Campbell M."/>
            <person name="Carlson J."/>
            <person name="Chalot M."/>
            <person name="Chapman J."/>
            <person name="Chen G.L."/>
            <person name="Cooper D."/>
            <person name="Coutinho P.M."/>
            <person name="Couturier J."/>
            <person name="Covert S."/>
            <person name="Cronk Q."/>
            <person name="Cunningham R."/>
            <person name="Davis J."/>
            <person name="Degroeve S."/>
            <person name="Dejardin A."/>
            <person name="Depamphilis C."/>
            <person name="Detter J."/>
            <person name="Dirks B."/>
            <person name="Dubchak I."/>
            <person name="Duplessis S."/>
            <person name="Ehlting J."/>
            <person name="Ellis B."/>
            <person name="Gendler K."/>
            <person name="Goodstein D."/>
            <person name="Gribskov M."/>
            <person name="Grimwood J."/>
            <person name="Groover A."/>
            <person name="Gunter L."/>
            <person name="Hamberger B."/>
            <person name="Heinze B."/>
            <person name="Helariutta Y."/>
            <person name="Henrissat B."/>
            <person name="Holligan D."/>
            <person name="Holt R."/>
            <person name="Huang W."/>
            <person name="Islam-Faridi N."/>
            <person name="Jones S."/>
            <person name="Jones-Rhoades M."/>
            <person name="Jorgensen R."/>
            <person name="Joshi C."/>
            <person name="Kangasjarvi J."/>
            <person name="Karlsson J."/>
            <person name="Kelleher C."/>
            <person name="Kirkpatrick R."/>
            <person name="Kirst M."/>
            <person name="Kohler A."/>
            <person name="Kalluri U."/>
            <person name="Larimer F."/>
            <person name="Leebens-Mack J."/>
            <person name="Leple J.C."/>
            <person name="Locascio P."/>
            <person name="Lou Y."/>
            <person name="Lucas S."/>
            <person name="Martin F."/>
            <person name="Montanini B."/>
            <person name="Napoli C."/>
            <person name="Nelson D.R."/>
            <person name="Nelson C."/>
            <person name="Nieminen K."/>
            <person name="Nilsson O."/>
            <person name="Pereda V."/>
            <person name="Peter G."/>
            <person name="Philippe R."/>
            <person name="Pilate G."/>
            <person name="Poliakov A."/>
            <person name="Razumovskaya J."/>
            <person name="Richardson P."/>
            <person name="Rinaldi C."/>
            <person name="Ritland K."/>
            <person name="Rouze P."/>
            <person name="Ryaboy D."/>
            <person name="Schmutz J."/>
            <person name="Schrader J."/>
            <person name="Segerman B."/>
            <person name="Shin H."/>
            <person name="Siddiqui A."/>
            <person name="Sterky F."/>
            <person name="Terry A."/>
            <person name="Tsai C.J."/>
            <person name="Uberbacher E."/>
            <person name="Unneberg P."/>
            <person name="Vahala J."/>
            <person name="Wall K."/>
            <person name="Wessler S."/>
            <person name="Yang G."/>
            <person name="Yin T."/>
            <person name="Douglas C."/>
            <person name="Marra M."/>
            <person name="Sandberg G."/>
            <person name="Van de Peer Y."/>
            <person name="Rokhsar D."/>
        </authorList>
    </citation>
    <scope>NUCLEOTIDE SEQUENCE [LARGE SCALE GENOMIC DNA]</scope>
    <source>
        <strain evidence="2">cv. Nisqually</strain>
    </source>
</reference>